<comment type="similarity">
    <text evidence="1 7">Belongs to the Lgt family.</text>
</comment>
<protein>
    <recommendedName>
        <fullName evidence="7">Phosphatidylglycerol--prolipoprotein diacylglyceryl transferase</fullName>
        <ecNumber evidence="7">2.5.1.145</ecNumber>
    </recommendedName>
</protein>
<dbReference type="UniPathway" id="UPA00664"/>
<comment type="function">
    <text evidence="7">Catalyzes the transfer of the diacylglyceryl group from phosphatidylglycerol to the sulfhydryl group of the N-terminal cysteine of a prolipoprotein, the first step in the formation of mature lipoproteins.</text>
</comment>
<feature type="transmembrane region" description="Helical" evidence="7">
    <location>
        <begin position="27"/>
        <end position="48"/>
    </location>
</feature>
<keyword evidence="9" id="KW-1185">Reference proteome</keyword>
<dbReference type="RefSeq" id="WP_219004161.1">
    <property type="nucleotide sequence ID" value="NZ_CP079194.1"/>
</dbReference>
<comment type="subcellular location">
    <subcellularLocation>
        <location evidence="7">Cell membrane</location>
        <topology evidence="7">Multi-pass membrane protein</topology>
    </subcellularLocation>
</comment>
<dbReference type="GO" id="GO:0005886">
    <property type="term" value="C:plasma membrane"/>
    <property type="evidence" value="ECO:0007669"/>
    <property type="project" value="UniProtKB-SubCell"/>
</dbReference>
<name>A0A8F6TZC8_9RHOB</name>
<evidence type="ECO:0000256" key="3">
    <source>
        <dbReference type="ARBA" id="ARBA00022679"/>
    </source>
</evidence>
<evidence type="ECO:0000256" key="6">
    <source>
        <dbReference type="ARBA" id="ARBA00023136"/>
    </source>
</evidence>
<reference evidence="8 9" key="1">
    <citation type="submission" date="2021-07" db="EMBL/GenBank/DDBJ databases">
        <title>A novel Jannaschia species isolated from marine dinoflagellate Ceratoperidinium margalefii.</title>
        <authorList>
            <person name="Jiang Y."/>
            <person name="Li Z."/>
        </authorList>
    </citation>
    <scope>NUCLEOTIDE SEQUENCE [LARGE SCALE GENOMIC DNA]</scope>
    <source>
        <strain evidence="8 9">J12C1-MA-4</strain>
    </source>
</reference>
<evidence type="ECO:0000256" key="4">
    <source>
        <dbReference type="ARBA" id="ARBA00022692"/>
    </source>
</evidence>
<feature type="transmembrane region" description="Helical" evidence="7">
    <location>
        <begin position="108"/>
        <end position="127"/>
    </location>
</feature>
<keyword evidence="2 7" id="KW-1003">Cell membrane</keyword>
<dbReference type="GO" id="GO:0042158">
    <property type="term" value="P:lipoprotein biosynthetic process"/>
    <property type="evidence" value="ECO:0007669"/>
    <property type="project" value="UniProtKB-UniRule"/>
</dbReference>
<dbReference type="GO" id="GO:0008961">
    <property type="term" value="F:phosphatidylglycerol-prolipoprotein diacylglyceryl transferase activity"/>
    <property type="evidence" value="ECO:0007669"/>
    <property type="project" value="UniProtKB-UniRule"/>
</dbReference>
<feature type="transmembrane region" description="Helical" evidence="7">
    <location>
        <begin position="231"/>
        <end position="248"/>
    </location>
</feature>
<evidence type="ECO:0000256" key="2">
    <source>
        <dbReference type="ARBA" id="ARBA00022475"/>
    </source>
</evidence>
<dbReference type="KEGG" id="gce:KYE46_06000"/>
<keyword evidence="6 7" id="KW-0472">Membrane</keyword>
<gene>
    <name evidence="7 8" type="primary">lgt</name>
    <name evidence="8" type="ORF">KYE46_06000</name>
</gene>
<dbReference type="NCBIfam" id="TIGR00544">
    <property type="entry name" value="lgt"/>
    <property type="match status" value="1"/>
</dbReference>
<proteinExistence type="inferred from homology"/>
<feature type="binding site" evidence="7">
    <location>
        <position position="151"/>
    </location>
    <ligand>
        <name>a 1,2-diacyl-sn-glycero-3-phospho-(1'-sn-glycerol)</name>
        <dbReference type="ChEBI" id="CHEBI:64716"/>
    </ligand>
</feature>
<dbReference type="PANTHER" id="PTHR30589">
    <property type="entry name" value="PROLIPOPROTEIN DIACYLGLYCERYL TRANSFERASE"/>
    <property type="match status" value="1"/>
</dbReference>
<evidence type="ECO:0000256" key="7">
    <source>
        <dbReference type="HAMAP-Rule" id="MF_01147"/>
    </source>
</evidence>
<dbReference type="HAMAP" id="MF_01147">
    <property type="entry name" value="Lgt"/>
    <property type="match status" value="1"/>
</dbReference>
<organism evidence="8 9">
    <name type="scientific">Gymnodinialimonas ceratoperidinii</name>
    <dbReference type="NCBI Taxonomy" id="2856823"/>
    <lineage>
        <taxon>Bacteria</taxon>
        <taxon>Pseudomonadati</taxon>
        <taxon>Pseudomonadota</taxon>
        <taxon>Alphaproteobacteria</taxon>
        <taxon>Rhodobacterales</taxon>
        <taxon>Paracoccaceae</taxon>
        <taxon>Gymnodinialimonas</taxon>
    </lineage>
</organism>
<keyword evidence="4 7" id="KW-0812">Transmembrane</keyword>
<comment type="catalytic activity">
    <reaction evidence="7">
        <text>L-cysteinyl-[prolipoprotein] + a 1,2-diacyl-sn-glycero-3-phospho-(1'-sn-glycerol) = an S-1,2-diacyl-sn-glyceryl-L-cysteinyl-[prolipoprotein] + sn-glycerol 1-phosphate + H(+)</text>
        <dbReference type="Rhea" id="RHEA:56712"/>
        <dbReference type="Rhea" id="RHEA-COMP:14679"/>
        <dbReference type="Rhea" id="RHEA-COMP:14680"/>
        <dbReference type="ChEBI" id="CHEBI:15378"/>
        <dbReference type="ChEBI" id="CHEBI:29950"/>
        <dbReference type="ChEBI" id="CHEBI:57685"/>
        <dbReference type="ChEBI" id="CHEBI:64716"/>
        <dbReference type="ChEBI" id="CHEBI:140658"/>
        <dbReference type="EC" id="2.5.1.145"/>
    </reaction>
</comment>
<keyword evidence="3 7" id="KW-0808">Transferase</keyword>
<evidence type="ECO:0000313" key="8">
    <source>
        <dbReference type="EMBL" id="QXT40784.1"/>
    </source>
</evidence>
<evidence type="ECO:0000256" key="5">
    <source>
        <dbReference type="ARBA" id="ARBA00022989"/>
    </source>
</evidence>
<sequence length="307" mass="33459">MFAIPFPPLSPELFSIELGSFTFALRWYALAYLAGLGIGWWIIVRACARPELWPGNTPPMPPQKVEGLLTAVVLGVIIGGRLGYVLFYRPGYYLENPLQIVQVWQGGMSFHGGLIGVTIAALIFCRINRAPPLQVSDAMAMVVGFGLLFGRLANFVNAELWGRASDVPWAVIFPGAEAQNCTGPEGLVDYLGATVCARHPSQLYEAALEGALLLAVVLTLAFKAGWLKRPGAITGMFLLIYGSSRFFVEFFRQPDEHFTSPDNPVGFALALSPDVGLTMGQILTIPMVLVGFWLILRTRRRTAEIGG</sequence>
<comment type="pathway">
    <text evidence="7">Protein modification; lipoprotein biosynthesis (diacylglyceryl transfer).</text>
</comment>
<dbReference type="PANTHER" id="PTHR30589:SF0">
    <property type="entry name" value="PHOSPHATIDYLGLYCEROL--PROLIPOPROTEIN DIACYLGLYCERYL TRANSFERASE"/>
    <property type="match status" value="1"/>
</dbReference>
<accession>A0A8F6TZC8</accession>
<dbReference type="EC" id="2.5.1.145" evidence="7"/>
<dbReference type="EMBL" id="CP079194">
    <property type="protein sequence ID" value="QXT40784.1"/>
    <property type="molecule type" value="Genomic_DNA"/>
</dbReference>
<feature type="transmembrane region" description="Helical" evidence="7">
    <location>
        <begin position="68"/>
        <end position="88"/>
    </location>
</feature>
<dbReference type="PROSITE" id="PS01311">
    <property type="entry name" value="LGT"/>
    <property type="match status" value="1"/>
</dbReference>
<evidence type="ECO:0000313" key="9">
    <source>
        <dbReference type="Proteomes" id="UP000825009"/>
    </source>
</evidence>
<dbReference type="Pfam" id="PF01790">
    <property type="entry name" value="LGT"/>
    <property type="match status" value="1"/>
</dbReference>
<dbReference type="AlphaFoldDB" id="A0A8F6TZC8"/>
<evidence type="ECO:0000256" key="1">
    <source>
        <dbReference type="ARBA" id="ARBA00007150"/>
    </source>
</evidence>
<keyword evidence="5 7" id="KW-1133">Transmembrane helix</keyword>
<dbReference type="Proteomes" id="UP000825009">
    <property type="component" value="Chromosome"/>
</dbReference>
<dbReference type="InterPro" id="IPR001640">
    <property type="entry name" value="Lgt"/>
</dbReference>
<feature type="transmembrane region" description="Helical" evidence="7">
    <location>
        <begin position="275"/>
        <end position="296"/>
    </location>
</feature>